<evidence type="ECO:0000313" key="5">
    <source>
        <dbReference type="Proteomes" id="UP001251524"/>
    </source>
</evidence>
<comment type="subcellular location">
    <subcellularLocation>
        <location evidence="1">Membrane</location>
        <topology evidence="1">Single-pass membrane protein</topology>
    </subcellularLocation>
</comment>
<protein>
    <submittedName>
        <fullName evidence="4">Regulator of protease activity HflC (Stomatin/prohibitin superfamily)</fullName>
    </submittedName>
</protein>
<dbReference type="Pfam" id="PF01145">
    <property type="entry name" value="Band_7"/>
    <property type="match status" value="1"/>
</dbReference>
<evidence type="ECO:0000259" key="3">
    <source>
        <dbReference type="Pfam" id="PF01145"/>
    </source>
</evidence>
<dbReference type="PROSITE" id="PS51257">
    <property type="entry name" value="PROKAR_LIPOPROTEIN"/>
    <property type="match status" value="1"/>
</dbReference>
<dbReference type="GO" id="GO:0008233">
    <property type="term" value="F:peptidase activity"/>
    <property type="evidence" value="ECO:0007669"/>
    <property type="project" value="UniProtKB-KW"/>
</dbReference>
<reference evidence="4 5" key="1">
    <citation type="submission" date="2023-07" db="EMBL/GenBank/DDBJ databases">
        <title>Sorghum-associated microbial communities from plants grown in Nebraska, USA.</title>
        <authorList>
            <person name="Schachtman D."/>
        </authorList>
    </citation>
    <scope>NUCLEOTIDE SEQUENCE [LARGE SCALE GENOMIC DNA]</scope>
    <source>
        <strain evidence="4 5">BE198</strain>
    </source>
</reference>
<proteinExistence type="predicted"/>
<keyword evidence="4" id="KW-0645">Protease</keyword>
<organism evidence="4 5">
    <name type="scientific">Lysobacter niastensis</name>
    <dbReference type="NCBI Taxonomy" id="380629"/>
    <lineage>
        <taxon>Bacteria</taxon>
        <taxon>Pseudomonadati</taxon>
        <taxon>Pseudomonadota</taxon>
        <taxon>Gammaproteobacteria</taxon>
        <taxon>Lysobacterales</taxon>
        <taxon>Lysobacteraceae</taxon>
        <taxon>Lysobacter</taxon>
    </lineage>
</organism>
<feature type="domain" description="Band 7" evidence="3">
    <location>
        <begin position="30"/>
        <end position="212"/>
    </location>
</feature>
<keyword evidence="2" id="KW-0732">Signal</keyword>
<sequence>MKLSARRFMMLTILLCMTILSIGCTVAQPDPGDVAVYQDRPYIFGHEGIRPDVLTEGRDVTWLSTTIIYVTTAPQTLHVPFQDLSSMDNILLDFDTSVQLRVVDAADTLKRFGPRWWENNALSPYNSIVRKAVKSEKMAQMMSDPVAAEKVDQEVTEQLRALIKASGIRVEVMAVNLGKAKPNDNVLAQMNNTAAEQQRNLTLVAATIAEQQRKLEQEAKADADNAYRNKMGLSPEQYLARQLAEIQAEACKTAAACYLVPQGTNIVAK</sequence>
<dbReference type="GO" id="GO:0006508">
    <property type="term" value="P:proteolysis"/>
    <property type="evidence" value="ECO:0007669"/>
    <property type="project" value="UniProtKB-KW"/>
</dbReference>
<dbReference type="EMBL" id="JAVDVY010000001">
    <property type="protein sequence ID" value="MDR7133221.1"/>
    <property type="molecule type" value="Genomic_DNA"/>
</dbReference>
<name>A0ABU1W6L3_9GAMM</name>
<dbReference type="SUPFAM" id="SSF117892">
    <property type="entry name" value="Band 7/SPFH domain"/>
    <property type="match status" value="1"/>
</dbReference>
<dbReference type="InterPro" id="IPR036013">
    <property type="entry name" value="Band_7/SPFH_dom_sf"/>
</dbReference>
<comment type="caution">
    <text evidence="4">The sequence shown here is derived from an EMBL/GenBank/DDBJ whole genome shotgun (WGS) entry which is preliminary data.</text>
</comment>
<dbReference type="InterPro" id="IPR001107">
    <property type="entry name" value="Band_7"/>
</dbReference>
<evidence type="ECO:0000313" key="4">
    <source>
        <dbReference type="EMBL" id="MDR7133221.1"/>
    </source>
</evidence>
<feature type="signal peptide" evidence="2">
    <location>
        <begin position="1"/>
        <end position="27"/>
    </location>
</feature>
<feature type="chain" id="PRO_5045135048" evidence="2">
    <location>
        <begin position="28"/>
        <end position="269"/>
    </location>
</feature>
<keyword evidence="5" id="KW-1185">Reference proteome</keyword>
<evidence type="ECO:0000256" key="2">
    <source>
        <dbReference type="SAM" id="SignalP"/>
    </source>
</evidence>
<dbReference type="Gene3D" id="3.30.479.30">
    <property type="entry name" value="Band 7 domain"/>
    <property type="match status" value="1"/>
</dbReference>
<evidence type="ECO:0000256" key="1">
    <source>
        <dbReference type="ARBA" id="ARBA00004167"/>
    </source>
</evidence>
<keyword evidence="4" id="KW-0378">Hydrolase</keyword>
<accession>A0ABU1W6L3</accession>
<dbReference type="Proteomes" id="UP001251524">
    <property type="component" value="Unassembled WGS sequence"/>
</dbReference>
<gene>
    <name evidence="4" type="ORF">J2X06_000405</name>
</gene>